<name>A0A9P3CLT7_9PEZI</name>
<reference evidence="3 4" key="1">
    <citation type="submission" date="2021-01" db="EMBL/GenBank/DDBJ databases">
        <title>Cercospora kikuchii MAFF 305040 whole genome shotgun sequence.</title>
        <authorList>
            <person name="Kashiwa T."/>
            <person name="Suzuki T."/>
        </authorList>
    </citation>
    <scope>NUCLEOTIDE SEQUENCE [LARGE SCALE GENOMIC DNA]</scope>
    <source>
        <strain evidence="3 4">MAFF 305040</strain>
    </source>
</reference>
<keyword evidence="1" id="KW-0677">Repeat</keyword>
<dbReference type="EMBL" id="BOLY01000005">
    <property type="protein sequence ID" value="GIZ45567.1"/>
    <property type="molecule type" value="Genomic_DNA"/>
</dbReference>
<evidence type="ECO:0008006" key="5">
    <source>
        <dbReference type="Google" id="ProtNLM"/>
    </source>
</evidence>
<dbReference type="OrthoDB" id="3182339at2759"/>
<dbReference type="RefSeq" id="XP_044660054.1">
    <property type="nucleotide sequence ID" value="XM_044804119.1"/>
</dbReference>
<dbReference type="PANTHER" id="PTHR24198">
    <property type="entry name" value="ANKYRIN REPEAT AND PROTEIN KINASE DOMAIN-CONTAINING PROTEIN"/>
    <property type="match status" value="1"/>
</dbReference>
<dbReference type="SMART" id="SM00248">
    <property type="entry name" value="ANK"/>
    <property type="match status" value="9"/>
</dbReference>
<comment type="caution">
    <text evidence="3">The sequence shown here is derived from an EMBL/GenBank/DDBJ whole genome shotgun (WGS) entry which is preliminary data.</text>
</comment>
<keyword evidence="2" id="KW-0040">ANK repeat</keyword>
<evidence type="ECO:0000313" key="3">
    <source>
        <dbReference type="EMBL" id="GIZ45567.1"/>
    </source>
</evidence>
<dbReference type="AlphaFoldDB" id="A0A9P3CLT7"/>
<evidence type="ECO:0000313" key="4">
    <source>
        <dbReference type="Proteomes" id="UP000825890"/>
    </source>
</evidence>
<dbReference type="InterPro" id="IPR002110">
    <property type="entry name" value="Ankyrin_rpt"/>
</dbReference>
<gene>
    <name evidence="3" type="ORF">CKM354_000872700</name>
</gene>
<proteinExistence type="predicted"/>
<evidence type="ECO:0000256" key="1">
    <source>
        <dbReference type="ARBA" id="ARBA00022737"/>
    </source>
</evidence>
<dbReference type="PANTHER" id="PTHR24198:SF165">
    <property type="entry name" value="ANKYRIN REPEAT-CONTAINING PROTEIN-RELATED"/>
    <property type="match status" value="1"/>
</dbReference>
<sequence>MDASKRYAFFDLINEAGFMYDNPTLREEVLRDVTDREMSLVRLLVEAGVCLDVGPLNALKMAVTQMDLEILDVLSHGTFDNVSAALDWVPPNATEQGILKVLEKLRALCLEGDPLSRRLICAVRSKHVLEATELIRMGASIDYKQGLALQIAIRSSDPDMLDILLHGDCTPQVLSRVVPALMKVQPPKARLSLLERILIKGTLPETLGGPLEVLLAESGEADLECIALLLRYGASPDASDEEATNSVLVAASRGWLHALKLLCEAPIRPMILAKAVLVGFRDFPTAAQDHDTLLTIMRLLLGKGAKGKLVDQTLLSAVTRESRLDVVQLLLSSGANANYKQGEAFVSALGSRNSRIFDALCKTCPPDLASSERIMPYAIGQRYYEPKSLNTFLQCTQHKRAALDVISAASLEKSSNIKTIMHCLLSHGLRVNGGECKFLHLAVLADDISLLQSMLAAKPNVLSLQLAFETALRVNKRRKRLDVMKFLLEHASATEIGQTMCIAHQTQLAIDGDLEGLRLILHHGASVDHQGGIAVQRAARSGLMDVLRLLLKYRPGVDTVTKACLACLESFEKRGDISPDHKNSIYEALLDSSAGINVDHLSSLLLASIQSVSSEVQFPMLLLRRGAKVYEKTTRLALETASDDLSRLIVRKSSGRELFHLVFACELTVERRTWLLDEWLKQDIRQVDKCRALLHSLDTKRIHDLPIVELLLKHGADVSFENGEALKLAVRAQSPDAIALLGKSVKTREVANNAFAYAAKAVFNDPSTRFKIYQGLLNGNLVDKANCYGALKNCLDRQGADLDTVRLLVTKGADPCAACFISTCRIGSTKHFRELCKSADLDRLVDALLSSFHDETDAARWLKLCLQQQHPSARITNPDLLIRCIKKYPNGEVLTGLVLARSNIAAQTVIYSVFPGWAEEKCSLLIWALLSRPRVSSKTILKLLAAGCDVDLETPTTRVSASMACVLDNSRTPVLKALLKMRPDLALEPHVPASVLACLGAEPGSASKDPINEIGALTLCQASVYVGNIDSYELLASYSVPDEDDLHLAAWLALPKFVEKFLKDHDPELESEAYGNYTPLAVALETDSGQSYCKVADAEASFEDRRKRTIDLLAKKSNLAWRYRQKTYVHIAFAIGPGTTKILLDALDIKTASSRFSMLVYEDKAGRRYTPFEYINELMNLQPSERDELMRCLAGANLLTDAERITFAYR</sequence>
<dbReference type="GeneID" id="68294302"/>
<dbReference type="SUPFAM" id="SSF48403">
    <property type="entry name" value="Ankyrin repeat"/>
    <property type="match status" value="2"/>
</dbReference>
<accession>A0A9P3CLT7</accession>
<dbReference type="InterPro" id="IPR036770">
    <property type="entry name" value="Ankyrin_rpt-contain_sf"/>
</dbReference>
<dbReference type="Proteomes" id="UP000825890">
    <property type="component" value="Unassembled WGS sequence"/>
</dbReference>
<evidence type="ECO:0000256" key="2">
    <source>
        <dbReference type="ARBA" id="ARBA00023043"/>
    </source>
</evidence>
<keyword evidence="4" id="KW-1185">Reference proteome</keyword>
<protein>
    <recommendedName>
        <fullName evidence="5">Ankyrin repeat protein</fullName>
    </recommendedName>
</protein>
<organism evidence="3 4">
    <name type="scientific">Cercospora kikuchii</name>
    <dbReference type="NCBI Taxonomy" id="84275"/>
    <lineage>
        <taxon>Eukaryota</taxon>
        <taxon>Fungi</taxon>
        <taxon>Dikarya</taxon>
        <taxon>Ascomycota</taxon>
        <taxon>Pezizomycotina</taxon>
        <taxon>Dothideomycetes</taxon>
        <taxon>Dothideomycetidae</taxon>
        <taxon>Mycosphaerellales</taxon>
        <taxon>Mycosphaerellaceae</taxon>
        <taxon>Cercospora</taxon>
    </lineage>
</organism>
<dbReference type="Gene3D" id="1.25.40.20">
    <property type="entry name" value="Ankyrin repeat-containing domain"/>
    <property type="match status" value="3"/>
</dbReference>